<accession>A0AAU9FXP1</accession>
<sequence>MARYLYADLILEAFNAFHRPMEFEEVVAYVAELEIKSAE</sequence>
<name>A0AAU9FXP1_DROMD</name>
<organism evidence="1 2">
    <name type="scientific">Drosophila madeirensis</name>
    <name type="common">Fruit fly</name>
    <dbReference type="NCBI Taxonomy" id="30013"/>
    <lineage>
        <taxon>Eukaryota</taxon>
        <taxon>Metazoa</taxon>
        <taxon>Ecdysozoa</taxon>
        <taxon>Arthropoda</taxon>
        <taxon>Hexapoda</taxon>
        <taxon>Insecta</taxon>
        <taxon>Pterygota</taxon>
        <taxon>Neoptera</taxon>
        <taxon>Endopterygota</taxon>
        <taxon>Diptera</taxon>
        <taxon>Brachycera</taxon>
        <taxon>Muscomorpha</taxon>
        <taxon>Ephydroidea</taxon>
        <taxon>Drosophilidae</taxon>
        <taxon>Drosophila</taxon>
        <taxon>Sophophora</taxon>
    </lineage>
</organism>
<dbReference type="Proteomes" id="UP001500889">
    <property type="component" value="Chromosome A"/>
</dbReference>
<evidence type="ECO:0000313" key="1">
    <source>
        <dbReference type="EMBL" id="BFG00910.1"/>
    </source>
</evidence>
<dbReference type="EMBL" id="AP029266">
    <property type="protein sequence ID" value="BFG00910.1"/>
    <property type="molecule type" value="Genomic_DNA"/>
</dbReference>
<keyword evidence="2" id="KW-1185">Reference proteome</keyword>
<protein>
    <submittedName>
        <fullName evidence="1">Uncharacterized protein</fullName>
    </submittedName>
</protein>
<evidence type="ECO:0000313" key="2">
    <source>
        <dbReference type="Proteomes" id="UP001500889"/>
    </source>
</evidence>
<gene>
    <name evidence="1" type="ORF">DMAD_00796</name>
</gene>
<dbReference type="AlphaFoldDB" id="A0AAU9FXP1"/>
<proteinExistence type="predicted"/>
<reference evidence="1 2" key="1">
    <citation type="submission" date="2024-02" db="EMBL/GenBank/DDBJ databases">
        <title>A chromosome-level genome assembly of Drosophila madeirensis, a fruit fly species endemic to Madeira island.</title>
        <authorList>
            <person name="Tomihara K."/>
            <person name="Llopart A."/>
            <person name="Yamamoto D."/>
        </authorList>
    </citation>
    <scope>NUCLEOTIDE SEQUENCE [LARGE SCALE GENOMIC DNA]</scope>
    <source>
        <strain evidence="1 2">RF1</strain>
    </source>
</reference>